<keyword evidence="2" id="KW-1185">Reference proteome</keyword>
<dbReference type="InterPro" id="IPR036249">
    <property type="entry name" value="Thioredoxin-like_sf"/>
</dbReference>
<evidence type="ECO:0000313" key="1">
    <source>
        <dbReference type="EMBL" id="KTD22295.1"/>
    </source>
</evidence>
<proteinExistence type="predicted"/>
<dbReference type="Gene3D" id="3.40.30.120">
    <property type="match status" value="1"/>
</dbReference>
<dbReference type="STRING" id="45067.Llan_1236"/>
<sequence>MIVEINTIFQNINAHYSQWINVYLVVTNYDPENYNWPDQLIFDKENRIHERYGAAGEYLYLIRPDHFVGFRSIPPRWDKLESYLKKIFKY</sequence>
<gene>
    <name evidence="1" type="ORF">Llan_1236</name>
</gene>
<reference evidence="1 2" key="1">
    <citation type="submission" date="2015-11" db="EMBL/GenBank/DDBJ databases">
        <title>Genomic analysis of 38 Legionella species identifies large and diverse effector repertoires.</title>
        <authorList>
            <person name="Burstein D."/>
            <person name="Amaro F."/>
            <person name="Zusman T."/>
            <person name="Lifshitz Z."/>
            <person name="Cohen O."/>
            <person name="Gilbert J.A."/>
            <person name="Pupko T."/>
            <person name="Shuman H.A."/>
            <person name="Segal G."/>
        </authorList>
    </citation>
    <scope>NUCLEOTIDE SEQUENCE [LARGE SCALE GENOMIC DNA]</scope>
    <source>
        <strain evidence="1 2">ATCC 49751</strain>
    </source>
</reference>
<name>A0A0W0VQ65_9GAMM</name>
<comment type="caution">
    <text evidence="1">The sequence shown here is derived from an EMBL/GenBank/DDBJ whole genome shotgun (WGS) entry which is preliminary data.</text>
</comment>
<evidence type="ECO:0000313" key="2">
    <source>
        <dbReference type="Proteomes" id="UP000054869"/>
    </source>
</evidence>
<dbReference type="SUPFAM" id="SSF52833">
    <property type="entry name" value="Thioredoxin-like"/>
    <property type="match status" value="1"/>
</dbReference>
<dbReference type="AlphaFoldDB" id="A0A0W0VQ65"/>
<dbReference type="Proteomes" id="UP000054869">
    <property type="component" value="Unassembled WGS sequence"/>
</dbReference>
<accession>A0A0W0VQ65</accession>
<organism evidence="1 2">
    <name type="scientific">Legionella lansingensis</name>
    <dbReference type="NCBI Taxonomy" id="45067"/>
    <lineage>
        <taxon>Bacteria</taxon>
        <taxon>Pseudomonadati</taxon>
        <taxon>Pseudomonadota</taxon>
        <taxon>Gammaproteobacteria</taxon>
        <taxon>Legionellales</taxon>
        <taxon>Legionellaceae</taxon>
        <taxon>Legionella</taxon>
    </lineage>
</organism>
<dbReference type="EMBL" id="LNYI01000027">
    <property type="protein sequence ID" value="KTD22295.1"/>
    <property type="molecule type" value="Genomic_DNA"/>
</dbReference>
<protein>
    <submittedName>
        <fullName evidence="1">Uncharacterized protein</fullName>
    </submittedName>
</protein>
<dbReference type="PATRIC" id="fig|45067.4.peg.1297"/>